<comment type="caution">
    <text evidence="6">The sequence shown here is derived from an EMBL/GenBank/DDBJ whole genome shotgun (WGS) entry which is preliminary data.</text>
</comment>
<dbReference type="InterPro" id="IPR000169">
    <property type="entry name" value="Pept_cys_AS"/>
</dbReference>
<dbReference type="GO" id="GO:0005737">
    <property type="term" value="C:cytoplasm"/>
    <property type="evidence" value="ECO:0007669"/>
    <property type="project" value="TreeGrafter"/>
</dbReference>
<dbReference type="PANTHER" id="PTHR10363:SF2">
    <property type="entry name" value="BLEOMYCIN HYDROLASE"/>
    <property type="match status" value="1"/>
</dbReference>
<dbReference type="GO" id="GO:0006508">
    <property type="term" value="P:proteolysis"/>
    <property type="evidence" value="ECO:0007669"/>
    <property type="project" value="UniProtKB-KW"/>
</dbReference>
<evidence type="ECO:0000256" key="4">
    <source>
        <dbReference type="PIRNR" id="PIRNR005700"/>
    </source>
</evidence>
<gene>
    <name evidence="6" type="ORF">FYJ24_02495</name>
</gene>
<evidence type="ECO:0000256" key="5">
    <source>
        <dbReference type="PIRSR" id="PIRSR005700-1"/>
    </source>
</evidence>
<evidence type="ECO:0000313" key="7">
    <source>
        <dbReference type="Proteomes" id="UP000470875"/>
    </source>
</evidence>
<dbReference type="CDD" id="cd00585">
    <property type="entry name" value="Peptidase_C1B"/>
    <property type="match status" value="1"/>
</dbReference>
<reference evidence="6 7" key="1">
    <citation type="submission" date="2019-08" db="EMBL/GenBank/DDBJ databases">
        <title>In-depth cultivation of the pig gut microbiome towards novel bacterial diversity and tailored functional studies.</title>
        <authorList>
            <person name="Wylensek D."/>
            <person name="Hitch T.C.A."/>
            <person name="Clavel T."/>
        </authorList>
    </citation>
    <scope>NUCLEOTIDE SEQUENCE [LARGE SCALE GENOMIC DNA]</scope>
    <source>
        <strain evidence="6 7">WB03_NA08</strain>
    </source>
</reference>
<dbReference type="InterPro" id="IPR038765">
    <property type="entry name" value="Papain-like_cys_pep_sf"/>
</dbReference>
<dbReference type="GO" id="GO:0043418">
    <property type="term" value="P:homocysteine catabolic process"/>
    <property type="evidence" value="ECO:0007669"/>
    <property type="project" value="TreeGrafter"/>
</dbReference>
<evidence type="ECO:0000313" key="6">
    <source>
        <dbReference type="EMBL" id="MSS83650.1"/>
    </source>
</evidence>
<keyword evidence="2 4" id="KW-0378">Hydrolase</keyword>
<dbReference type="RefSeq" id="WP_154543238.1">
    <property type="nucleotide sequence ID" value="NZ_VULO01000002.1"/>
</dbReference>
<name>A0A6N7VRR6_9ACTO</name>
<dbReference type="Pfam" id="PF03051">
    <property type="entry name" value="Peptidase_C1_2"/>
    <property type="match status" value="1"/>
</dbReference>
<proteinExistence type="inferred from homology"/>
<keyword evidence="1 4" id="KW-0645">Protease</keyword>
<sequence>MELSLADLAHMRSEYEKKTAQHVAQRAVTKNGILESTQNIEVIEANPFVFSVDVDSEAVANQNQSGRCWMFACLNLLRLHIEKSLKLPHGSFQLSQNYTFFYDKIEKSNFFHQAIIDTALDELSDRKVTFLLQTPQQDGGDWDIITAIVKKYGVIPKTAMEETSASINSAELDTVLNRKLRQDALELRDLVRKQAPDEDITATRKRMLGEVYQIVSVALGTPPETIDFEYRDTDKAYHADFGLTPKEFYDKYVPIDLDDYIGVINVPIDSMPYGKVYGIDLSNEIIKGRPNRYLNVDMETLKNLAIQQLKDGEPVWFGCDVLQSSDIHKGVMAMGLYGLEEAFGIKFTMDKGQRFLSRESLPTHAMMLGGVDLVDGKPVRWKVENSWGADVNGKKVGNNGYFVMSDDWMDQYTFEVAIRKDLLSPELQKALDSEPEMMPYWTTFNPLL</sequence>
<dbReference type="PANTHER" id="PTHR10363">
    <property type="entry name" value="BLEOMYCIN HYDROLASE"/>
    <property type="match status" value="1"/>
</dbReference>
<dbReference type="EMBL" id="VULO01000002">
    <property type="protein sequence ID" value="MSS83650.1"/>
    <property type="molecule type" value="Genomic_DNA"/>
</dbReference>
<evidence type="ECO:0000256" key="2">
    <source>
        <dbReference type="ARBA" id="ARBA00022801"/>
    </source>
</evidence>
<feature type="active site" evidence="5">
    <location>
        <position position="68"/>
    </location>
</feature>
<dbReference type="PIRSF" id="PIRSF005700">
    <property type="entry name" value="PepC"/>
    <property type="match status" value="1"/>
</dbReference>
<dbReference type="Gene3D" id="3.90.70.10">
    <property type="entry name" value="Cysteine proteinases"/>
    <property type="match status" value="1"/>
</dbReference>
<evidence type="ECO:0000256" key="1">
    <source>
        <dbReference type="ARBA" id="ARBA00022670"/>
    </source>
</evidence>
<feature type="active site" evidence="5">
    <location>
        <position position="364"/>
    </location>
</feature>
<comment type="similarity">
    <text evidence="4">Belongs to the peptidase C1 family.</text>
</comment>
<dbReference type="PROSITE" id="PS00139">
    <property type="entry name" value="THIOL_PROTEASE_CYS"/>
    <property type="match status" value="1"/>
</dbReference>
<dbReference type="SUPFAM" id="SSF54001">
    <property type="entry name" value="Cysteine proteinases"/>
    <property type="match status" value="1"/>
</dbReference>
<accession>A0A6N7VRR6</accession>
<keyword evidence="4" id="KW-0031">Aminopeptidase</keyword>
<dbReference type="Proteomes" id="UP000470875">
    <property type="component" value="Unassembled WGS sequence"/>
</dbReference>
<protein>
    <recommendedName>
        <fullName evidence="4">Aminopeptidase</fullName>
    </recommendedName>
</protein>
<dbReference type="AlphaFoldDB" id="A0A6N7VRR6"/>
<organism evidence="6 7">
    <name type="scientific">Scrofimicrobium canadense</name>
    <dbReference type="NCBI Taxonomy" id="2652290"/>
    <lineage>
        <taxon>Bacteria</taxon>
        <taxon>Bacillati</taxon>
        <taxon>Actinomycetota</taxon>
        <taxon>Actinomycetes</taxon>
        <taxon>Actinomycetales</taxon>
        <taxon>Actinomycetaceae</taxon>
        <taxon>Scrofimicrobium</taxon>
    </lineage>
</organism>
<feature type="active site" evidence="5">
    <location>
        <position position="385"/>
    </location>
</feature>
<keyword evidence="7" id="KW-1185">Reference proteome</keyword>
<keyword evidence="3 4" id="KW-0788">Thiol protease</keyword>
<dbReference type="InterPro" id="IPR004134">
    <property type="entry name" value="Peptidase_C1B"/>
</dbReference>
<dbReference type="GO" id="GO:0070005">
    <property type="term" value="F:cysteine-type aminopeptidase activity"/>
    <property type="evidence" value="ECO:0007669"/>
    <property type="project" value="InterPro"/>
</dbReference>
<evidence type="ECO:0000256" key="3">
    <source>
        <dbReference type="ARBA" id="ARBA00022807"/>
    </source>
</evidence>
<dbReference type="GO" id="GO:0009636">
    <property type="term" value="P:response to toxic substance"/>
    <property type="evidence" value="ECO:0007669"/>
    <property type="project" value="TreeGrafter"/>
</dbReference>